<keyword evidence="4" id="KW-1185">Reference proteome</keyword>
<gene>
    <name evidence="3" type="ORF">PCOR1329_LOCUS14831</name>
</gene>
<feature type="region of interest" description="Disordered" evidence="2">
    <location>
        <begin position="290"/>
        <end position="311"/>
    </location>
</feature>
<evidence type="ECO:0000313" key="4">
    <source>
        <dbReference type="Proteomes" id="UP001189429"/>
    </source>
</evidence>
<dbReference type="EMBL" id="CAUYUJ010004447">
    <property type="protein sequence ID" value="CAK0809620.1"/>
    <property type="molecule type" value="Genomic_DNA"/>
</dbReference>
<name>A0ABN9QTM7_9DINO</name>
<feature type="coiled-coil region" evidence="1">
    <location>
        <begin position="219"/>
        <end position="246"/>
    </location>
</feature>
<reference evidence="3" key="1">
    <citation type="submission" date="2023-10" db="EMBL/GenBank/DDBJ databases">
        <authorList>
            <person name="Chen Y."/>
            <person name="Shah S."/>
            <person name="Dougan E. K."/>
            <person name="Thang M."/>
            <person name="Chan C."/>
        </authorList>
    </citation>
    <scope>NUCLEOTIDE SEQUENCE [LARGE SCALE GENOMIC DNA]</scope>
</reference>
<organism evidence="3 4">
    <name type="scientific">Prorocentrum cordatum</name>
    <dbReference type="NCBI Taxonomy" id="2364126"/>
    <lineage>
        <taxon>Eukaryota</taxon>
        <taxon>Sar</taxon>
        <taxon>Alveolata</taxon>
        <taxon>Dinophyceae</taxon>
        <taxon>Prorocentrales</taxon>
        <taxon>Prorocentraceae</taxon>
        <taxon>Prorocentrum</taxon>
    </lineage>
</organism>
<evidence type="ECO:0000256" key="2">
    <source>
        <dbReference type="SAM" id="MobiDB-lite"/>
    </source>
</evidence>
<evidence type="ECO:0000313" key="3">
    <source>
        <dbReference type="EMBL" id="CAK0809620.1"/>
    </source>
</evidence>
<proteinExistence type="predicted"/>
<feature type="coiled-coil region" evidence="1">
    <location>
        <begin position="153"/>
        <end position="183"/>
    </location>
</feature>
<sequence>MGGLLDPKTRLLCRQKTAELEQRRWRSSRRRGPWSRSRGGSGTRRGRSWRGAPRTTRPRAGRSRSSRPRGRPARTPRSAGRLSTRSSSRSPSWRRRGGTWARRPPPRSAARPRILREIDAIKAGRPFDEAEDAEVQAVEVAKAPERVSLPTDAAEREKRLRALNKKLQQIADLKKKEAELDDEAKAKVASKWRVKQEIAALESGHTEAVFTGPTEEDLIEEATNKKIELEKKLKAVRKKLTQIEALKSKGGELEADAQSKVDSEGALRRDLGALERQLGALNREERERVAKRLGWEETCPDAKQKPRSSKK</sequence>
<accession>A0ABN9QTM7</accession>
<feature type="compositionally biased region" description="Basic and acidic residues" evidence="2">
    <location>
        <begin position="290"/>
        <end position="304"/>
    </location>
</feature>
<protein>
    <submittedName>
        <fullName evidence="3">Uncharacterized protein</fullName>
    </submittedName>
</protein>
<keyword evidence="1" id="KW-0175">Coiled coil</keyword>
<feature type="compositionally biased region" description="Low complexity" evidence="2">
    <location>
        <begin position="75"/>
        <end position="91"/>
    </location>
</feature>
<feature type="region of interest" description="Disordered" evidence="2">
    <location>
        <begin position="249"/>
        <end position="268"/>
    </location>
</feature>
<evidence type="ECO:0000256" key="1">
    <source>
        <dbReference type="SAM" id="Coils"/>
    </source>
</evidence>
<feature type="region of interest" description="Disordered" evidence="2">
    <location>
        <begin position="1"/>
        <end position="114"/>
    </location>
</feature>
<feature type="compositionally biased region" description="Basic residues" evidence="2">
    <location>
        <begin position="56"/>
        <end position="74"/>
    </location>
</feature>
<comment type="caution">
    <text evidence="3">The sequence shown here is derived from an EMBL/GenBank/DDBJ whole genome shotgun (WGS) entry which is preliminary data.</text>
</comment>
<dbReference type="Proteomes" id="UP001189429">
    <property type="component" value="Unassembled WGS sequence"/>
</dbReference>